<dbReference type="Proteomes" id="UP001164250">
    <property type="component" value="Chromosome 15"/>
</dbReference>
<organism evidence="1 2">
    <name type="scientific">Pistacia atlantica</name>
    <dbReference type="NCBI Taxonomy" id="434234"/>
    <lineage>
        <taxon>Eukaryota</taxon>
        <taxon>Viridiplantae</taxon>
        <taxon>Streptophyta</taxon>
        <taxon>Embryophyta</taxon>
        <taxon>Tracheophyta</taxon>
        <taxon>Spermatophyta</taxon>
        <taxon>Magnoliopsida</taxon>
        <taxon>eudicotyledons</taxon>
        <taxon>Gunneridae</taxon>
        <taxon>Pentapetalae</taxon>
        <taxon>rosids</taxon>
        <taxon>malvids</taxon>
        <taxon>Sapindales</taxon>
        <taxon>Anacardiaceae</taxon>
        <taxon>Pistacia</taxon>
    </lineage>
</organism>
<comment type="caution">
    <text evidence="1">The sequence shown here is derived from an EMBL/GenBank/DDBJ whole genome shotgun (WGS) entry which is preliminary data.</text>
</comment>
<evidence type="ECO:0000313" key="1">
    <source>
        <dbReference type="EMBL" id="KAJ0075290.1"/>
    </source>
</evidence>
<evidence type="ECO:0000313" key="2">
    <source>
        <dbReference type="Proteomes" id="UP001164250"/>
    </source>
</evidence>
<name>A0ACC0ZQM4_9ROSI</name>
<proteinExistence type="predicted"/>
<gene>
    <name evidence="1" type="ORF">Patl1_34958</name>
</gene>
<keyword evidence="2" id="KW-1185">Reference proteome</keyword>
<sequence length="54" mass="6094">MGISFDVARVHEVLKRNGLTWKRGQRVTVFKGACAGVHNNNIYATIEYFLIEGL</sequence>
<accession>A0ACC0ZQM4</accession>
<dbReference type="EMBL" id="CM047910">
    <property type="protein sequence ID" value="KAJ0075290.1"/>
    <property type="molecule type" value="Genomic_DNA"/>
</dbReference>
<reference evidence="2" key="1">
    <citation type="journal article" date="2023" name="G3 (Bethesda)">
        <title>Genome assembly and association tests identify interacting loci associated with vigor, precocity, and sex in interspecific pistachio rootstocks.</title>
        <authorList>
            <person name="Palmer W."/>
            <person name="Jacygrad E."/>
            <person name="Sagayaradj S."/>
            <person name="Cavanaugh K."/>
            <person name="Han R."/>
            <person name="Bertier L."/>
            <person name="Beede B."/>
            <person name="Kafkas S."/>
            <person name="Golino D."/>
            <person name="Preece J."/>
            <person name="Michelmore R."/>
        </authorList>
    </citation>
    <scope>NUCLEOTIDE SEQUENCE [LARGE SCALE GENOMIC DNA]</scope>
</reference>
<protein>
    <submittedName>
        <fullName evidence="1">Uncharacterized protein</fullName>
    </submittedName>
</protein>